<reference evidence="7 8" key="1">
    <citation type="submission" date="2019-08" db="EMBL/GenBank/DDBJ databases">
        <title>Bacterial whole genome sequence for Glaciihabitans sp. CHu50b-6-2.</title>
        <authorList>
            <person name="Jin L."/>
        </authorList>
    </citation>
    <scope>NUCLEOTIDE SEQUENCE [LARGE SCALE GENOMIC DNA]</scope>
    <source>
        <strain evidence="7 8">CHu50b-6-2</strain>
    </source>
</reference>
<keyword evidence="2" id="KW-0732">Signal</keyword>
<dbReference type="InterPro" id="IPR013780">
    <property type="entry name" value="Glyco_hydro_b"/>
</dbReference>
<dbReference type="InterPro" id="IPR013785">
    <property type="entry name" value="Aldolase_TIM"/>
</dbReference>
<organism evidence="7 8">
    <name type="scientific">Lacisediminihabitans profunda</name>
    <dbReference type="NCBI Taxonomy" id="2594790"/>
    <lineage>
        <taxon>Bacteria</taxon>
        <taxon>Bacillati</taxon>
        <taxon>Actinomycetota</taxon>
        <taxon>Actinomycetes</taxon>
        <taxon>Micrococcales</taxon>
        <taxon>Microbacteriaceae</taxon>
        <taxon>Lacisediminihabitans</taxon>
    </lineage>
</organism>
<dbReference type="SUPFAM" id="SSF51445">
    <property type="entry name" value="(Trans)glycosidases"/>
    <property type="match status" value="1"/>
</dbReference>
<dbReference type="InterPro" id="IPR000111">
    <property type="entry name" value="Glyco_hydro_27/36_CS"/>
</dbReference>
<dbReference type="Pfam" id="PF16499">
    <property type="entry name" value="Melibiase_2"/>
    <property type="match status" value="1"/>
</dbReference>
<dbReference type="GO" id="GO:0004557">
    <property type="term" value="F:alpha-galactosidase activity"/>
    <property type="evidence" value="ECO:0007669"/>
    <property type="project" value="UniProtKB-EC"/>
</dbReference>
<gene>
    <name evidence="7" type="ORF">FVP33_01530</name>
</gene>
<dbReference type="InterPro" id="IPR017853">
    <property type="entry name" value="GH"/>
</dbReference>
<dbReference type="PROSITE" id="PS00512">
    <property type="entry name" value="ALPHA_GALACTOSIDASE"/>
    <property type="match status" value="1"/>
</dbReference>
<evidence type="ECO:0000259" key="6">
    <source>
        <dbReference type="Pfam" id="PF17801"/>
    </source>
</evidence>
<dbReference type="AlphaFoldDB" id="A0A5C8UVY3"/>
<dbReference type="FunFam" id="3.20.20.70:FF:000197">
    <property type="entry name" value="Alpha-galactosidase"/>
    <property type="match status" value="1"/>
</dbReference>
<dbReference type="EMBL" id="VRMG01000003">
    <property type="protein sequence ID" value="TXN32515.1"/>
    <property type="molecule type" value="Genomic_DNA"/>
</dbReference>
<keyword evidence="3 5" id="KW-0378">Hydrolase</keyword>
<comment type="caution">
    <text evidence="7">The sequence shown here is derived from an EMBL/GenBank/DDBJ whole genome shotgun (WGS) entry which is preliminary data.</text>
</comment>
<dbReference type="InterPro" id="IPR041233">
    <property type="entry name" value="Melibiase_C"/>
</dbReference>
<dbReference type="PANTHER" id="PTHR11452">
    <property type="entry name" value="ALPHA-GALACTOSIDASE/ALPHA-N-ACETYLGALACTOSAMINIDASE"/>
    <property type="match status" value="1"/>
</dbReference>
<dbReference type="Gene3D" id="2.60.40.1180">
    <property type="entry name" value="Golgi alpha-mannosidase II"/>
    <property type="match status" value="1"/>
</dbReference>
<sequence length="364" mass="39145">MGWNSWNQVGCSGLDEKVVKAAADGLVVSGLARSGYRYVVVDDCWQGPRDTAGTLTADASRFPSGIPALAAYVHARGLKFGLYAVPGSQTCANYYAQYPVRGIGSLGHETQDAATFARWGVDFLKYDWCRADLTDGLRERPAFAKMGDALRATGRKIVYSISEYGVQKPWLWAPGLANLWRTSHDIHPTWKSIADRIDAQAPLAHYSRPGAWNDPDMLEIGNAGLTEAETKTHFGMWCMLSAPLILGTDIGALPRSTVGVLRNAGVLALDQDRLGRQAFRVSRAGGHEVWAKSLVHGDLAIALLNTTADAATIRTTVSAVGLPPGRWLVRDLWSGAETSNGSGRLAAVVPAHGLVLLRLSPISP</sequence>
<evidence type="ECO:0000256" key="3">
    <source>
        <dbReference type="ARBA" id="ARBA00022801"/>
    </source>
</evidence>
<dbReference type="EC" id="3.2.1.22" evidence="5"/>
<dbReference type="Pfam" id="PF17801">
    <property type="entry name" value="Melibiase_C"/>
    <property type="match status" value="1"/>
</dbReference>
<evidence type="ECO:0000256" key="4">
    <source>
        <dbReference type="ARBA" id="ARBA00023295"/>
    </source>
</evidence>
<keyword evidence="4 5" id="KW-0326">Glycosidase</keyword>
<dbReference type="SUPFAM" id="SSF51011">
    <property type="entry name" value="Glycosyl hydrolase domain"/>
    <property type="match status" value="1"/>
</dbReference>
<protein>
    <recommendedName>
        <fullName evidence="5">Alpha-galactosidase</fullName>
        <ecNumber evidence="5">3.2.1.22</ecNumber>
    </recommendedName>
    <alternativeName>
        <fullName evidence="5">Melibiase</fullName>
    </alternativeName>
</protein>
<evidence type="ECO:0000256" key="1">
    <source>
        <dbReference type="ARBA" id="ARBA00009743"/>
    </source>
</evidence>
<comment type="catalytic activity">
    <reaction evidence="5">
        <text>Hydrolysis of terminal, non-reducing alpha-D-galactose residues in alpha-D-galactosides, including galactose oligosaccharides, galactomannans and galactolipids.</text>
        <dbReference type="EC" id="3.2.1.22"/>
    </reaction>
</comment>
<dbReference type="CDD" id="cd14792">
    <property type="entry name" value="GH27"/>
    <property type="match status" value="1"/>
</dbReference>
<proteinExistence type="inferred from homology"/>
<evidence type="ECO:0000256" key="2">
    <source>
        <dbReference type="ARBA" id="ARBA00022729"/>
    </source>
</evidence>
<dbReference type="Gene3D" id="3.20.20.70">
    <property type="entry name" value="Aldolase class I"/>
    <property type="match status" value="1"/>
</dbReference>
<dbReference type="Proteomes" id="UP000321379">
    <property type="component" value="Unassembled WGS sequence"/>
</dbReference>
<keyword evidence="8" id="KW-1185">Reference proteome</keyword>
<dbReference type="PANTHER" id="PTHR11452:SF75">
    <property type="entry name" value="ALPHA-GALACTOSIDASE MEL1"/>
    <property type="match status" value="1"/>
</dbReference>
<evidence type="ECO:0000256" key="5">
    <source>
        <dbReference type="RuleBase" id="RU361168"/>
    </source>
</evidence>
<evidence type="ECO:0000313" key="8">
    <source>
        <dbReference type="Proteomes" id="UP000321379"/>
    </source>
</evidence>
<accession>A0A5C8UVY3</accession>
<dbReference type="GO" id="GO:0005975">
    <property type="term" value="P:carbohydrate metabolic process"/>
    <property type="evidence" value="ECO:0007669"/>
    <property type="project" value="InterPro"/>
</dbReference>
<keyword evidence="5" id="KW-1015">Disulfide bond</keyword>
<comment type="similarity">
    <text evidence="1 5">Belongs to the glycosyl hydrolase 27 family.</text>
</comment>
<name>A0A5C8UVY3_9MICO</name>
<dbReference type="PRINTS" id="PR00740">
    <property type="entry name" value="GLHYDRLASE27"/>
</dbReference>
<feature type="domain" description="Alpha galactosidase C-terminal" evidence="6">
    <location>
        <begin position="285"/>
        <end position="359"/>
    </location>
</feature>
<dbReference type="InterPro" id="IPR002241">
    <property type="entry name" value="Glyco_hydro_27"/>
</dbReference>
<evidence type="ECO:0000313" key="7">
    <source>
        <dbReference type="EMBL" id="TXN32515.1"/>
    </source>
</evidence>